<dbReference type="InterPro" id="IPR013113">
    <property type="entry name" value="SIP_FAD-bd"/>
</dbReference>
<dbReference type="GO" id="GO:0016491">
    <property type="term" value="F:oxidoreductase activity"/>
    <property type="evidence" value="ECO:0007669"/>
    <property type="project" value="InterPro"/>
</dbReference>
<dbReference type="InterPro" id="IPR039261">
    <property type="entry name" value="FNR_nucleotide-bd"/>
</dbReference>
<dbReference type="InterPro" id="IPR017927">
    <property type="entry name" value="FAD-bd_FR_type"/>
</dbReference>
<dbReference type="Gene3D" id="1.10.287.1350">
    <property type="match status" value="1"/>
</dbReference>
<dbReference type="GO" id="GO:0046983">
    <property type="term" value="F:protein dimerization activity"/>
    <property type="evidence" value="ECO:0007669"/>
    <property type="project" value="InterPro"/>
</dbReference>
<proteinExistence type="predicted"/>
<dbReference type="SUPFAM" id="SSF53335">
    <property type="entry name" value="S-adenosyl-L-methionine-dependent methyltransferases"/>
    <property type="match status" value="1"/>
</dbReference>
<dbReference type="OrthoDB" id="9814826at2"/>
<dbReference type="GO" id="GO:0008171">
    <property type="term" value="F:O-methyltransferase activity"/>
    <property type="evidence" value="ECO:0007669"/>
    <property type="project" value="InterPro"/>
</dbReference>
<reference evidence="5 6" key="1">
    <citation type="submission" date="2017-02" db="EMBL/GenBank/DDBJ databases">
        <authorList>
            <person name="Peterson S.W."/>
        </authorList>
    </citation>
    <scope>NUCLEOTIDE SEQUENCE [LARGE SCALE GENOMIC DNA]</scope>
    <source>
        <strain evidence="5 6">LMG 22410</strain>
    </source>
</reference>
<gene>
    <name evidence="5" type="ORF">CZ674_12080</name>
</gene>
<dbReference type="GO" id="GO:0032259">
    <property type="term" value="P:methylation"/>
    <property type="evidence" value="ECO:0007669"/>
    <property type="project" value="UniProtKB-KW"/>
</dbReference>
<dbReference type="Pfam" id="PF04954">
    <property type="entry name" value="SIP"/>
    <property type="match status" value="1"/>
</dbReference>
<evidence type="ECO:0000256" key="2">
    <source>
        <dbReference type="ARBA" id="ARBA00022679"/>
    </source>
</evidence>
<accession>A0A1R4GH92</accession>
<dbReference type="SUPFAM" id="SSF46785">
    <property type="entry name" value="Winged helix' DNA-binding domain"/>
    <property type="match status" value="1"/>
</dbReference>
<dbReference type="InterPro" id="IPR029063">
    <property type="entry name" value="SAM-dependent_MTases_sf"/>
</dbReference>
<sequence length="614" mass="65574">MARSLRPLDVYPITVRTLDVLRVADVTPGMRRVTLGGAELAAHTAANGYPVAAFRSDGFDDEGKLILQHPDAEVPVAPTQADGVLNWPRDNPHLLFRTYTIRRWDPAAGEVDLDFVKHGVGPATSWAYSVQPGERVTWAGPKSSAPHPVGADWTLVAGDETALPAIGRWLEEWPEGARGQVFIEVAEASHRQLDLPVPDGVEITWLTRDGAEPGTTTLLFDAIRAAHWWEGTVFAWVAGETLTLTPIRRWLRNEKGLPKEQVEVTGYWRRQEVVVDESGALDLDATEDDGEAFHELSELAPGFVLRVAATIGLAGALGDQARTVVEVAEATDTAPAGVEKLLRYLTAIRITEQTDGGYRLTSLGRSLENDYVSEALSLTGLYAQRELGGLLSLLAAVRTGRGDHDRWFGAEWADRTVSDATLLTARVEEEAGIAEYEAGAVAAAPVFDGLSTVVVVGRAPGAFAEALVTAREDVQALVVAAPSELDALRALHGEHARVSHTPGTLLSRLPEPVDAVLLVGALSSLPDADAAHALREAAASVQPGGRVLVFGEVLDPVLADEHEYEDDLIEFALTGGGARTHDEHLALFAAAGLGEPARSTIGWGNTLYAATAIG</sequence>
<evidence type="ECO:0000256" key="3">
    <source>
        <dbReference type="ARBA" id="ARBA00022691"/>
    </source>
</evidence>
<dbReference type="InterPro" id="IPR001077">
    <property type="entry name" value="COMT_C"/>
</dbReference>
<keyword evidence="2" id="KW-0808">Transferase</keyword>
<dbReference type="PROSITE" id="PS51683">
    <property type="entry name" value="SAM_OMT_II"/>
    <property type="match status" value="1"/>
</dbReference>
<dbReference type="InterPro" id="IPR036390">
    <property type="entry name" value="WH_DNA-bd_sf"/>
</dbReference>
<dbReference type="CDD" id="cd06193">
    <property type="entry name" value="siderophore_interacting"/>
    <property type="match status" value="1"/>
</dbReference>
<dbReference type="SUPFAM" id="SSF63380">
    <property type="entry name" value="Riboflavin synthase domain-like"/>
    <property type="match status" value="1"/>
</dbReference>
<dbReference type="Pfam" id="PF00891">
    <property type="entry name" value="Methyltransf_2"/>
    <property type="match status" value="1"/>
</dbReference>
<dbReference type="InterPro" id="IPR017938">
    <property type="entry name" value="Riboflavin_synthase-like_b-brl"/>
</dbReference>
<dbReference type="Gene3D" id="3.40.50.80">
    <property type="entry name" value="Nucleotide-binding domain of ferredoxin-NADP reductase (FNR) module"/>
    <property type="match status" value="1"/>
</dbReference>
<dbReference type="InterPro" id="IPR036388">
    <property type="entry name" value="WH-like_DNA-bd_sf"/>
</dbReference>
<evidence type="ECO:0000259" key="4">
    <source>
        <dbReference type="PROSITE" id="PS51384"/>
    </source>
</evidence>
<dbReference type="InterPro" id="IPR016461">
    <property type="entry name" value="COMT-like"/>
</dbReference>
<dbReference type="PROSITE" id="PS51384">
    <property type="entry name" value="FAD_FR"/>
    <property type="match status" value="1"/>
</dbReference>
<dbReference type="Pfam" id="PF08100">
    <property type="entry name" value="Dimerisation"/>
    <property type="match status" value="1"/>
</dbReference>
<keyword evidence="1" id="KW-0489">Methyltransferase</keyword>
<keyword evidence="6" id="KW-1185">Reference proteome</keyword>
<dbReference type="AlphaFoldDB" id="A0A1R4GH92"/>
<organism evidence="5 6">
    <name type="scientific">Agrococcus casei LMG 22410</name>
    <dbReference type="NCBI Taxonomy" id="1255656"/>
    <lineage>
        <taxon>Bacteria</taxon>
        <taxon>Bacillati</taxon>
        <taxon>Actinomycetota</taxon>
        <taxon>Actinomycetes</taxon>
        <taxon>Micrococcales</taxon>
        <taxon>Microbacteriaceae</taxon>
        <taxon>Agrococcus</taxon>
    </lineage>
</organism>
<evidence type="ECO:0000256" key="1">
    <source>
        <dbReference type="ARBA" id="ARBA00022603"/>
    </source>
</evidence>
<dbReference type="EMBL" id="FUHU01000044">
    <property type="protein sequence ID" value="SJM67591.1"/>
    <property type="molecule type" value="Genomic_DNA"/>
</dbReference>
<dbReference type="Gene3D" id="1.10.10.10">
    <property type="entry name" value="Winged helix-like DNA-binding domain superfamily/Winged helix DNA-binding domain"/>
    <property type="match status" value="1"/>
</dbReference>
<evidence type="ECO:0000313" key="6">
    <source>
        <dbReference type="Proteomes" id="UP000195787"/>
    </source>
</evidence>
<protein>
    <submittedName>
        <fullName evidence="5">Iron-chelator utilization protein</fullName>
    </submittedName>
</protein>
<dbReference type="InterPro" id="IPR007037">
    <property type="entry name" value="SIP_rossman_dom"/>
</dbReference>
<dbReference type="Proteomes" id="UP000195787">
    <property type="component" value="Unassembled WGS sequence"/>
</dbReference>
<dbReference type="PANTHER" id="PTHR30157:SF0">
    <property type="entry name" value="NADPH-DEPENDENT FERRIC-CHELATE REDUCTASE"/>
    <property type="match status" value="1"/>
</dbReference>
<dbReference type="Pfam" id="PF08021">
    <property type="entry name" value="FAD_binding_9"/>
    <property type="match status" value="1"/>
</dbReference>
<feature type="domain" description="FAD-binding FR-type" evidence="4">
    <location>
        <begin position="13"/>
        <end position="148"/>
    </location>
</feature>
<dbReference type="Gene3D" id="2.40.30.10">
    <property type="entry name" value="Translation factors"/>
    <property type="match status" value="1"/>
</dbReference>
<dbReference type="RefSeq" id="WP_086992792.1">
    <property type="nucleotide sequence ID" value="NZ_FUHU01000044.1"/>
</dbReference>
<dbReference type="Gene3D" id="3.40.50.150">
    <property type="entry name" value="Vaccinia Virus protein VP39"/>
    <property type="match status" value="1"/>
</dbReference>
<evidence type="ECO:0000313" key="5">
    <source>
        <dbReference type="EMBL" id="SJM67591.1"/>
    </source>
</evidence>
<dbReference type="PANTHER" id="PTHR30157">
    <property type="entry name" value="FERRIC REDUCTASE, NADPH-DEPENDENT"/>
    <property type="match status" value="1"/>
</dbReference>
<name>A0A1R4GH92_9MICO</name>
<dbReference type="InterPro" id="IPR039374">
    <property type="entry name" value="SIP_fam"/>
</dbReference>
<dbReference type="GeneID" id="303173947"/>
<keyword evidence="3" id="KW-0949">S-adenosyl-L-methionine</keyword>
<dbReference type="InterPro" id="IPR012967">
    <property type="entry name" value="COMT_dimerisation"/>
</dbReference>